<organism evidence="2 3">
    <name type="scientific">Cupriavidus pinatubonensis</name>
    <dbReference type="NCBI Taxonomy" id="248026"/>
    <lineage>
        <taxon>Bacteria</taxon>
        <taxon>Pseudomonadati</taxon>
        <taxon>Pseudomonadota</taxon>
        <taxon>Betaproteobacteria</taxon>
        <taxon>Burkholderiales</taxon>
        <taxon>Burkholderiaceae</taxon>
        <taxon>Cupriavidus</taxon>
    </lineage>
</organism>
<keyword evidence="3" id="KW-1185">Reference proteome</keyword>
<feature type="transmembrane region" description="Helical" evidence="1">
    <location>
        <begin position="21"/>
        <end position="40"/>
    </location>
</feature>
<sequence>MERIKQIIHTLRTDQRARFQVVGIVAAVLFICWWGATGHFDNDPWLPNFLR</sequence>
<name>A0ABM8WF04_9BURK</name>
<keyword evidence="1" id="KW-0472">Membrane</keyword>
<keyword evidence="1" id="KW-1133">Transmembrane helix</keyword>
<keyword evidence="1" id="KW-0812">Transmembrane</keyword>
<dbReference type="RefSeq" id="WP_223999937.1">
    <property type="nucleotide sequence ID" value="NZ_CAJZAF010000003.1"/>
</dbReference>
<reference evidence="2 3" key="1">
    <citation type="submission" date="2021-08" db="EMBL/GenBank/DDBJ databases">
        <authorList>
            <person name="Peeters C."/>
        </authorList>
    </citation>
    <scope>NUCLEOTIDE SEQUENCE [LARGE SCALE GENOMIC DNA]</scope>
    <source>
        <strain evidence="2 3">LMG 23994</strain>
    </source>
</reference>
<comment type="caution">
    <text evidence="2">The sequence shown here is derived from an EMBL/GenBank/DDBJ whole genome shotgun (WGS) entry which is preliminary data.</text>
</comment>
<dbReference type="Proteomes" id="UP000701702">
    <property type="component" value="Unassembled WGS sequence"/>
</dbReference>
<evidence type="ECO:0000313" key="2">
    <source>
        <dbReference type="EMBL" id="CAG9165669.1"/>
    </source>
</evidence>
<protein>
    <submittedName>
        <fullName evidence="2">Uncharacterized protein</fullName>
    </submittedName>
</protein>
<dbReference type="EMBL" id="CAJZAF010000003">
    <property type="protein sequence ID" value="CAG9165669.1"/>
    <property type="molecule type" value="Genomic_DNA"/>
</dbReference>
<proteinExistence type="predicted"/>
<gene>
    <name evidence="2" type="ORF">LMG23994_00776</name>
</gene>
<evidence type="ECO:0000313" key="3">
    <source>
        <dbReference type="Proteomes" id="UP000701702"/>
    </source>
</evidence>
<evidence type="ECO:0000256" key="1">
    <source>
        <dbReference type="SAM" id="Phobius"/>
    </source>
</evidence>
<accession>A0ABM8WF04</accession>